<name>A0ACB8REV6_9AGAM</name>
<organism evidence="1 2">
    <name type="scientific">Auriscalpium vulgare</name>
    <dbReference type="NCBI Taxonomy" id="40419"/>
    <lineage>
        <taxon>Eukaryota</taxon>
        <taxon>Fungi</taxon>
        <taxon>Dikarya</taxon>
        <taxon>Basidiomycota</taxon>
        <taxon>Agaricomycotina</taxon>
        <taxon>Agaricomycetes</taxon>
        <taxon>Russulales</taxon>
        <taxon>Auriscalpiaceae</taxon>
        <taxon>Auriscalpium</taxon>
    </lineage>
</organism>
<reference evidence="1" key="1">
    <citation type="submission" date="2021-02" db="EMBL/GenBank/DDBJ databases">
        <authorList>
            <consortium name="DOE Joint Genome Institute"/>
            <person name="Ahrendt S."/>
            <person name="Looney B.P."/>
            <person name="Miyauchi S."/>
            <person name="Morin E."/>
            <person name="Drula E."/>
            <person name="Courty P.E."/>
            <person name="Chicoki N."/>
            <person name="Fauchery L."/>
            <person name="Kohler A."/>
            <person name="Kuo A."/>
            <person name="Labutti K."/>
            <person name="Pangilinan J."/>
            <person name="Lipzen A."/>
            <person name="Riley R."/>
            <person name="Andreopoulos W."/>
            <person name="He G."/>
            <person name="Johnson J."/>
            <person name="Barry K.W."/>
            <person name="Grigoriev I.V."/>
            <person name="Nagy L."/>
            <person name="Hibbett D."/>
            <person name="Henrissat B."/>
            <person name="Matheny P.B."/>
            <person name="Labbe J."/>
            <person name="Martin F."/>
        </authorList>
    </citation>
    <scope>NUCLEOTIDE SEQUENCE</scope>
    <source>
        <strain evidence="1">FP105234-sp</strain>
    </source>
</reference>
<reference evidence="1" key="2">
    <citation type="journal article" date="2022" name="New Phytol.">
        <title>Evolutionary transition to the ectomycorrhizal habit in the genomes of a hyperdiverse lineage of mushroom-forming fungi.</title>
        <authorList>
            <person name="Looney B."/>
            <person name="Miyauchi S."/>
            <person name="Morin E."/>
            <person name="Drula E."/>
            <person name="Courty P.E."/>
            <person name="Kohler A."/>
            <person name="Kuo A."/>
            <person name="LaButti K."/>
            <person name="Pangilinan J."/>
            <person name="Lipzen A."/>
            <person name="Riley R."/>
            <person name="Andreopoulos W."/>
            <person name="He G."/>
            <person name="Johnson J."/>
            <person name="Nolan M."/>
            <person name="Tritt A."/>
            <person name="Barry K.W."/>
            <person name="Grigoriev I.V."/>
            <person name="Nagy L.G."/>
            <person name="Hibbett D."/>
            <person name="Henrissat B."/>
            <person name="Matheny P.B."/>
            <person name="Labbe J."/>
            <person name="Martin F.M."/>
        </authorList>
    </citation>
    <scope>NUCLEOTIDE SEQUENCE</scope>
    <source>
        <strain evidence="1">FP105234-sp</strain>
    </source>
</reference>
<dbReference type="Proteomes" id="UP000814033">
    <property type="component" value="Unassembled WGS sequence"/>
</dbReference>
<protein>
    <submittedName>
        <fullName evidence="1">Uncharacterized protein</fullName>
    </submittedName>
</protein>
<proteinExistence type="predicted"/>
<accession>A0ACB8REV6</accession>
<evidence type="ECO:0000313" key="2">
    <source>
        <dbReference type="Proteomes" id="UP000814033"/>
    </source>
</evidence>
<evidence type="ECO:0000313" key="1">
    <source>
        <dbReference type="EMBL" id="KAI0042419.1"/>
    </source>
</evidence>
<comment type="caution">
    <text evidence="1">The sequence shown here is derived from an EMBL/GenBank/DDBJ whole genome shotgun (WGS) entry which is preliminary data.</text>
</comment>
<keyword evidence="2" id="KW-1185">Reference proteome</keyword>
<sequence length="154" mass="16751">MALSLDTTPVRLNGAQLEMYPVLYLVNGPHPLRPSYVPEGRTFIFCEEDTLGSDGNATSLQPYDIIFIRANGAPVDGSEDQLELIVHPPDAKMDIQAPLLTTDAHDEPTPNASEYQFASMDPSVTFPTSGIDIAEFPRLGGEDGHARWPLAVVD</sequence>
<dbReference type="EMBL" id="MU276067">
    <property type="protein sequence ID" value="KAI0042419.1"/>
    <property type="molecule type" value="Genomic_DNA"/>
</dbReference>
<gene>
    <name evidence="1" type="ORF">FA95DRAFT_1610219</name>
</gene>